<organism evidence="3 4">
    <name type="scientific">Flavobacterium rakeshii</name>
    <dbReference type="NCBI Taxonomy" id="1038845"/>
    <lineage>
        <taxon>Bacteria</taxon>
        <taxon>Pseudomonadati</taxon>
        <taxon>Bacteroidota</taxon>
        <taxon>Flavobacteriia</taxon>
        <taxon>Flavobacteriales</taxon>
        <taxon>Flavobacteriaceae</taxon>
        <taxon>Flavobacterium</taxon>
    </lineage>
</organism>
<proteinExistence type="predicted"/>
<dbReference type="Proteomes" id="UP000433945">
    <property type="component" value="Unassembled WGS sequence"/>
</dbReference>
<feature type="transmembrane region" description="Helical" evidence="1">
    <location>
        <begin position="84"/>
        <end position="102"/>
    </location>
</feature>
<reference evidence="3 4" key="1">
    <citation type="submission" date="2019-12" db="EMBL/GenBank/DDBJ databases">
        <authorList>
            <person name="Sun J.-Q."/>
        </authorList>
    </citation>
    <scope>NUCLEOTIDE SEQUENCE [LARGE SCALE GENOMIC DNA]</scope>
    <source>
        <strain evidence="3 4">JCM 17928</strain>
    </source>
</reference>
<evidence type="ECO:0000259" key="2">
    <source>
        <dbReference type="Pfam" id="PF09990"/>
    </source>
</evidence>
<comment type="caution">
    <text evidence="3">The sequence shown here is derived from an EMBL/GenBank/DDBJ whole genome shotgun (WGS) entry which is preliminary data.</text>
</comment>
<dbReference type="AlphaFoldDB" id="A0A6N8HFS6"/>
<evidence type="ECO:0000313" key="3">
    <source>
        <dbReference type="EMBL" id="MUV04572.1"/>
    </source>
</evidence>
<keyword evidence="4" id="KW-1185">Reference proteome</keyword>
<feature type="domain" description="DUF2231" evidence="2">
    <location>
        <begin position="7"/>
        <end position="148"/>
    </location>
</feature>
<feature type="transmembrane region" description="Helical" evidence="1">
    <location>
        <begin position="6"/>
        <end position="31"/>
    </location>
</feature>
<accession>A0A6N8HFS6</accession>
<dbReference type="RefSeq" id="WP_157483823.1">
    <property type="nucleotide sequence ID" value="NZ_WOWP01000053.1"/>
</dbReference>
<evidence type="ECO:0000313" key="4">
    <source>
        <dbReference type="Proteomes" id="UP000433945"/>
    </source>
</evidence>
<keyword evidence="1" id="KW-0812">Transmembrane</keyword>
<name>A0A6N8HFS6_9FLAO</name>
<sequence length="160" mass="17724">MWRTELFHPLIVHLPVVTLLLASVAGLLRYPAKSNDKIFLERFIFVMLAIGVVTGWAGIYTGQLAYNIEVRKICDPKVLQNHQYWSYVSVIIYTVALLLVVFKKYIAALNRLIINVLIVILLIAGGIILGYAGHLGASVVYEQGAGVHKPADDCSDYNPA</sequence>
<dbReference type="OrthoDB" id="5298381at2"/>
<dbReference type="InterPro" id="IPR019251">
    <property type="entry name" value="DUF2231_TM"/>
</dbReference>
<evidence type="ECO:0000256" key="1">
    <source>
        <dbReference type="SAM" id="Phobius"/>
    </source>
</evidence>
<protein>
    <recommendedName>
        <fullName evidence="2">DUF2231 domain-containing protein</fullName>
    </recommendedName>
</protein>
<dbReference type="Pfam" id="PF09990">
    <property type="entry name" value="DUF2231"/>
    <property type="match status" value="1"/>
</dbReference>
<keyword evidence="1" id="KW-0472">Membrane</keyword>
<keyword evidence="1" id="KW-1133">Transmembrane helix</keyword>
<feature type="transmembrane region" description="Helical" evidence="1">
    <location>
        <begin position="43"/>
        <end position="64"/>
    </location>
</feature>
<dbReference type="EMBL" id="WOWP01000053">
    <property type="protein sequence ID" value="MUV04572.1"/>
    <property type="molecule type" value="Genomic_DNA"/>
</dbReference>
<gene>
    <name evidence="3" type="ORF">GN157_12715</name>
</gene>
<feature type="transmembrane region" description="Helical" evidence="1">
    <location>
        <begin position="114"/>
        <end position="132"/>
    </location>
</feature>